<dbReference type="NCBIfam" id="NF008064">
    <property type="entry name" value="PRK10799.1"/>
    <property type="match status" value="1"/>
</dbReference>
<dbReference type="RefSeq" id="WP_070244632.1">
    <property type="nucleotide sequence ID" value="NZ_CP016043.1"/>
</dbReference>
<name>A0ABN4STY4_9GAMM</name>
<comment type="similarity">
    <text evidence="1">Belongs to the GTP cyclohydrolase I type 2/NIF3 family.</text>
</comment>
<dbReference type="InterPro" id="IPR002678">
    <property type="entry name" value="DUF34/NIF3"/>
</dbReference>
<dbReference type="EMBL" id="CP016043">
    <property type="protein sequence ID" value="AOV96249.1"/>
    <property type="molecule type" value="Genomic_DNA"/>
</dbReference>
<gene>
    <name evidence="3" type="ORF">A9798_04335</name>
</gene>
<accession>A0ABN4STY4</accession>
<protein>
    <submittedName>
        <fullName evidence="3">Nif3-like dinuclear metal center protein</fullName>
    </submittedName>
</protein>
<dbReference type="InterPro" id="IPR036069">
    <property type="entry name" value="DUF34/NIF3_sf"/>
</dbReference>
<keyword evidence="4" id="KW-1185">Reference proteome</keyword>
<dbReference type="Proteomes" id="UP000175893">
    <property type="component" value="Chromosome"/>
</dbReference>
<dbReference type="NCBIfam" id="TIGR00486">
    <property type="entry name" value="YbgI_SA1388"/>
    <property type="match status" value="1"/>
</dbReference>
<sequence>MDNWLLEQQINQLLNVAEIQDYAPNGLQVEGRREVRRVITGVTACQALLDAALQAEADAVLVHHGYFWKNETPTIRGMRRQRLKTLLANDINLYAYHLPLDAHPQLGNNAQLAQLLKITPQGLIAPLLPYGDLAEPCSAGEMIGRLERKLHHSVLHSGDNAPALIRRVAWCTGGGQGFIEQAASFGVDAFITGEVSEQTIHTAREMGLHFFAAGHHATERGGVRALGAWLAQEYGLEVTFIDIANPA</sequence>
<evidence type="ECO:0000256" key="1">
    <source>
        <dbReference type="ARBA" id="ARBA00006964"/>
    </source>
</evidence>
<evidence type="ECO:0000313" key="3">
    <source>
        <dbReference type="EMBL" id="AOV96249.1"/>
    </source>
</evidence>
<dbReference type="Gene3D" id="3.40.1390.30">
    <property type="entry name" value="NIF3 (NGG1p interacting factor 3)-like"/>
    <property type="match status" value="2"/>
</dbReference>
<organism evidence="3 4">
    <name type="scientific">Edwardsiella hoshinae</name>
    <dbReference type="NCBI Taxonomy" id="93378"/>
    <lineage>
        <taxon>Bacteria</taxon>
        <taxon>Pseudomonadati</taxon>
        <taxon>Pseudomonadota</taxon>
        <taxon>Gammaproteobacteria</taxon>
        <taxon>Enterobacterales</taxon>
        <taxon>Hafniaceae</taxon>
        <taxon>Edwardsiella</taxon>
    </lineage>
</organism>
<dbReference type="PANTHER" id="PTHR13799:SF14">
    <property type="entry name" value="GTP CYCLOHYDROLASE 1 TYPE 2 HOMOLOG"/>
    <property type="match status" value="1"/>
</dbReference>
<reference evidence="3 4" key="1">
    <citation type="submission" date="2016-06" db="EMBL/GenBank/DDBJ databases">
        <title>Complete genome sequence of Edwardsiella hoshinae ATCC 35051.</title>
        <authorList>
            <person name="Reichley S.R."/>
            <person name="Waldbieser G.C."/>
            <person name="Lawrence M.L."/>
            <person name="Griffin M.J."/>
        </authorList>
    </citation>
    <scope>NUCLEOTIDE SEQUENCE [LARGE SCALE GENOMIC DNA]</scope>
    <source>
        <strain evidence="3 4">ATCC 35051</strain>
    </source>
</reference>
<evidence type="ECO:0000313" key="4">
    <source>
        <dbReference type="Proteomes" id="UP000175893"/>
    </source>
</evidence>
<evidence type="ECO:0000256" key="2">
    <source>
        <dbReference type="ARBA" id="ARBA00022723"/>
    </source>
</evidence>
<dbReference type="PANTHER" id="PTHR13799">
    <property type="entry name" value="NGG1 INTERACTING FACTOR 3"/>
    <property type="match status" value="1"/>
</dbReference>
<dbReference type="SUPFAM" id="SSF102705">
    <property type="entry name" value="NIF3 (NGG1p interacting factor 3)-like"/>
    <property type="match status" value="1"/>
</dbReference>
<proteinExistence type="inferred from homology"/>
<keyword evidence="2" id="KW-0479">Metal-binding</keyword>
<dbReference type="Pfam" id="PF01784">
    <property type="entry name" value="DUF34_NIF3"/>
    <property type="match status" value="1"/>
</dbReference>